<dbReference type="GeneID" id="116286517"/>
<dbReference type="InterPro" id="IPR050863">
    <property type="entry name" value="CenT-Element_Derived"/>
</dbReference>
<feature type="domain" description="HTH psq-type" evidence="3">
    <location>
        <begin position="506"/>
        <end position="557"/>
    </location>
</feature>
<dbReference type="KEGG" id="aten:116286517"/>
<name>A0A6P8GXC7_ACTTE</name>
<dbReference type="RefSeq" id="XP_031548929.1">
    <property type="nucleotide sequence ID" value="XM_031693069.1"/>
</dbReference>
<dbReference type="PROSITE" id="PS50960">
    <property type="entry name" value="HTH_PSQ"/>
    <property type="match status" value="2"/>
</dbReference>
<feature type="domain" description="HTH psq-type" evidence="3">
    <location>
        <begin position="165"/>
        <end position="216"/>
    </location>
</feature>
<dbReference type="Gene3D" id="1.10.10.60">
    <property type="entry name" value="Homeodomain-like"/>
    <property type="match status" value="3"/>
</dbReference>
<dbReference type="RefSeq" id="XP_031548925.1">
    <property type="nucleotide sequence ID" value="XM_031693065.1"/>
</dbReference>
<sequence length="903" mass="101541">MEDTIMEVNLCPFSNFGQASCSVHTGSEDASFSKIENQAIVRLEHSVTVVCPENGEIQYTTTIPDKNIGHSGQMLSKTSLTVDHNVNKFEFRTRNNILPMVHKSLLQKHTVDYRTGLDDIADRSRVLLPGRGAIATSGKLVHEVESSRSRKRKNTDRLDPETEDGKKPRKNKQWTETSMQRAMTAVRNGMRVRRAAKEFAVPRTTLKYKLNGRTPLSHNADSSTNKLKEKIPDMTKEYVEAKKAKRESPPPQGKQLKDQISLDAGQKSAGTNKSSVVSCEESKIESSSFDIPVQHTRSLRSNSHTFEKKVAIPLEKVAERTKKSIHQQVNKCAKETNTSDLKQKNSKTNQFVCHKDLKSRNEQKVSKEEGMKYEGKKCFKLWSEEMMKKAIHAVQNGSKIREAANKFGIPRSTLGRRLSVAAFEKSYSLSKSDLQANVSGAQLVGVRQSPRRQKTSPVQDTAQKDPAMQPSGDKKVLDTTRENKSVEEAVNVNTPAEDKDDAAKTKGGRHKTKAWSEETMEKALEAVEQGMSFCSAAKRFNLPTASLTSRKYKRDRINTRNAGPKPHINPEDEDQIVKYVNDCAMIGIVNIKQVGLLLTAEAAEKRFIWDIKKQGLPSDDWWNAFCSRRGSQFKNVDMMQPHQRIKLTEAKLSLFYDKLSAIKNSSKNHKALVNCSDCRTFTVQEFKYDLDTVTHWVSHGEDTFACRRPEHDPENKLVSAIVCASAAGNSIPPMFVYHTDDNYKIPATGLVGPFGAVHFVHDVHDLTRKSDFYFKWFEEVFLKNVPKSRPLILLFDPDTAFITPEFIQLAQKNEIILLGLPPLSAHITQPLNRTVLPALKEGFTFTSSLFKRIFVKGVNFNNFARCFKAAWNSSVDAAIIKTGFAEAGIHPIDRNIILKSKAL</sequence>
<reference evidence="5 6" key="1">
    <citation type="submission" date="2025-04" db="UniProtKB">
        <authorList>
            <consortium name="RefSeq"/>
        </authorList>
    </citation>
    <scope>IDENTIFICATION</scope>
    <source>
        <tissue evidence="5 6">Tentacle</tissue>
    </source>
</reference>
<evidence type="ECO:0000259" key="3">
    <source>
        <dbReference type="PROSITE" id="PS50960"/>
    </source>
</evidence>
<keyword evidence="1" id="KW-0238">DNA-binding</keyword>
<dbReference type="PANTHER" id="PTHR19303">
    <property type="entry name" value="TRANSPOSON"/>
    <property type="match status" value="1"/>
</dbReference>
<comment type="subcellular location">
    <subcellularLocation>
        <location evidence="1">Nucleus</location>
    </subcellularLocation>
</comment>
<organism evidence="4 6">
    <name type="scientific">Actinia tenebrosa</name>
    <name type="common">Australian red waratah sea anemone</name>
    <dbReference type="NCBI Taxonomy" id="6105"/>
    <lineage>
        <taxon>Eukaryota</taxon>
        <taxon>Metazoa</taxon>
        <taxon>Cnidaria</taxon>
        <taxon>Anthozoa</taxon>
        <taxon>Hexacorallia</taxon>
        <taxon>Actiniaria</taxon>
        <taxon>Actiniidae</taxon>
        <taxon>Actinia</taxon>
    </lineage>
</organism>
<feature type="compositionally biased region" description="Basic and acidic residues" evidence="2">
    <location>
        <begin position="472"/>
        <end position="487"/>
    </location>
</feature>
<dbReference type="GO" id="GO:0003677">
    <property type="term" value="F:DNA binding"/>
    <property type="evidence" value="ECO:0007669"/>
    <property type="project" value="UniProtKB-UniRule"/>
</dbReference>
<dbReference type="InterPro" id="IPR009057">
    <property type="entry name" value="Homeodomain-like_sf"/>
</dbReference>
<dbReference type="SUPFAM" id="SSF46689">
    <property type="entry name" value="Homeodomain-like"/>
    <property type="match status" value="3"/>
</dbReference>
<accession>A0A6P8GXC7</accession>
<feature type="region of interest" description="Disordered" evidence="2">
    <location>
        <begin position="139"/>
        <end position="179"/>
    </location>
</feature>
<dbReference type="Pfam" id="PF05225">
    <property type="entry name" value="HTH_psq"/>
    <property type="match status" value="3"/>
</dbReference>
<feature type="compositionally biased region" description="Basic and acidic residues" evidence="2">
    <location>
        <begin position="155"/>
        <end position="166"/>
    </location>
</feature>
<feature type="DNA-binding region" description="H-T-H motif" evidence="1">
    <location>
        <begin position="192"/>
        <end position="212"/>
    </location>
</feature>
<evidence type="ECO:0000313" key="4">
    <source>
        <dbReference type="Proteomes" id="UP000515163"/>
    </source>
</evidence>
<dbReference type="PANTHER" id="PTHR19303:SF57">
    <property type="entry name" value="HTH CENPB-TYPE DOMAIN-CONTAINING PROTEIN"/>
    <property type="match status" value="1"/>
</dbReference>
<dbReference type="Pfam" id="PF03184">
    <property type="entry name" value="DDE_1"/>
    <property type="match status" value="1"/>
</dbReference>
<dbReference type="InterPro" id="IPR004875">
    <property type="entry name" value="DDE_SF_endonuclease_dom"/>
</dbReference>
<feature type="region of interest" description="Disordered" evidence="2">
    <location>
        <begin position="240"/>
        <end position="276"/>
    </location>
</feature>
<dbReference type="GO" id="GO:0005634">
    <property type="term" value="C:nucleus"/>
    <property type="evidence" value="ECO:0007669"/>
    <property type="project" value="UniProtKB-SubCell"/>
</dbReference>
<evidence type="ECO:0000313" key="6">
    <source>
        <dbReference type="RefSeq" id="XP_031548929.1"/>
    </source>
</evidence>
<proteinExistence type="predicted"/>
<dbReference type="InterPro" id="IPR007889">
    <property type="entry name" value="HTH_Psq"/>
</dbReference>
<protein>
    <submittedName>
        <fullName evidence="5 6">Uncharacterized protein LOC116286517</fullName>
    </submittedName>
</protein>
<evidence type="ECO:0000256" key="1">
    <source>
        <dbReference type="PROSITE-ProRule" id="PRU00320"/>
    </source>
</evidence>
<evidence type="ECO:0000313" key="5">
    <source>
        <dbReference type="RefSeq" id="XP_031548925.1"/>
    </source>
</evidence>
<feature type="DNA-binding region" description="H-T-H motif" evidence="1">
    <location>
        <begin position="533"/>
        <end position="553"/>
    </location>
</feature>
<feature type="region of interest" description="Disordered" evidence="2">
    <location>
        <begin position="445"/>
        <end position="514"/>
    </location>
</feature>
<dbReference type="OrthoDB" id="8194222at2759"/>
<dbReference type="AlphaFoldDB" id="A0A6P8GXC7"/>
<evidence type="ECO:0000256" key="2">
    <source>
        <dbReference type="SAM" id="MobiDB-lite"/>
    </source>
</evidence>
<gene>
    <name evidence="5 6" type="primary">LOC116286517</name>
</gene>
<dbReference type="Proteomes" id="UP000515163">
    <property type="component" value="Unplaced"/>
</dbReference>
<keyword evidence="4" id="KW-1185">Reference proteome</keyword>
<keyword evidence="1" id="KW-0539">Nucleus</keyword>